<evidence type="ECO:0000313" key="2">
    <source>
        <dbReference type="EMBL" id="KKS56776.1"/>
    </source>
</evidence>
<keyword evidence="2" id="KW-0030">Aminoacyl-tRNA synthetase</keyword>
<feature type="domain" description="YbaK/aminoacyl-tRNA synthetase-associated" evidence="1">
    <location>
        <begin position="22"/>
        <end position="143"/>
    </location>
</feature>
<dbReference type="SUPFAM" id="SSF55826">
    <property type="entry name" value="YbaK/ProRS associated domain"/>
    <property type="match status" value="1"/>
</dbReference>
<dbReference type="EMBL" id="LCDO01000006">
    <property type="protein sequence ID" value="KKS56776.1"/>
    <property type="molecule type" value="Genomic_DNA"/>
</dbReference>
<sequence length="180" mass="20116">MVPKKVLAYLEKNKVAHEIIKHRPVFTAYDLAATLKEKMNKVAKTLLIKVGGKRYIIIVLPAHLKIDFKKLQKILKAEKIELATEQAIKKILKTKPGALLPFGALHKLEMFLDKALFKTEHALFGAGSFTESLRLKVKDLAKLENATVADFGLAAKKKIKKAAKKVAPKIKKAVKKITKK</sequence>
<dbReference type="PANTHER" id="PTHR30411">
    <property type="entry name" value="CYTOPLASMIC PROTEIN"/>
    <property type="match status" value="1"/>
</dbReference>
<dbReference type="GO" id="GO:0002161">
    <property type="term" value="F:aminoacyl-tRNA deacylase activity"/>
    <property type="evidence" value="ECO:0007669"/>
    <property type="project" value="InterPro"/>
</dbReference>
<proteinExistence type="predicted"/>
<dbReference type="Pfam" id="PF04073">
    <property type="entry name" value="tRNA_edit"/>
    <property type="match status" value="1"/>
</dbReference>
<dbReference type="InterPro" id="IPR007214">
    <property type="entry name" value="YbaK/aa-tRNA-synth-assoc-dom"/>
</dbReference>
<reference evidence="2 3" key="1">
    <citation type="journal article" date="2015" name="Nature">
        <title>rRNA introns, odd ribosomes, and small enigmatic genomes across a large radiation of phyla.</title>
        <authorList>
            <person name="Brown C.T."/>
            <person name="Hug L.A."/>
            <person name="Thomas B.C."/>
            <person name="Sharon I."/>
            <person name="Castelle C.J."/>
            <person name="Singh A."/>
            <person name="Wilkins M.J."/>
            <person name="Williams K.H."/>
            <person name="Banfield J.F."/>
        </authorList>
    </citation>
    <scope>NUCLEOTIDE SEQUENCE [LARGE SCALE GENOMIC DNA]</scope>
</reference>
<protein>
    <submittedName>
        <fullName evidence="2">YbaK/prolyl-tRNA synthetase associated region</fullName>
    </submittedName>
</protein>
<name>A0A0G1CDJ9_9BACT</name>
<accession>A0A0G1CDJ9</accession>
<evidence type="ECO:0000313" key="3">
    <source>
        <dbReference type="Proteomes" id="UP000034837"/>
    </source>
</evidence>
<dbReference type="CDD" id="cd04332">
    <property type="entry name" value="YbaK_like"/>
    <property type="match status" value="1"/>
</dbReference>
<gene>
    <name evidence="2" type="ORF">UV20_C0006G0059</name>
</gene>
<evidence type="ECO:0000259" key="1">
    <source>
        <dbReference type="Pfam" id="PF04073"/>
    </source>
</evidence>
<dbReference type="PANTHER" id="PTHR30411:SF9">
    <property type="entry name" value="MULTIFUNCTIONAL SER_THR-TRNA DEACYLASE PROXP-Y"/>
    <property type="match status" value="1"/>
</dbReference>
<comment type="caution">
    <text evidence="2">The sequence shown here is derived from an EMBL/GenBank/DDBJ whole genome shotgun (WGS) entry which is preliminary data.</text>
</comment>
<dbReference type="Proteomes" id="UP000034837">
    <property type="component" value="Unassembled WGS sequence"/>
</dbReference>
<dbReference type="Gene3D" id="3.90.960.10">
    <property type="entry name" value="YbaK/aminoacyl-tRNA synthetase-associated domain"/>
    <property type="match status" value="1"/>
</dbReference>
<dbReference type="AlphaFoldDB" id="A0A0G1CDJ9"/>
<dbReference type="InterPro" id="IPR036754">
    <property type="entry name" value="YbaK/aa-tRNA-synt-asso_dom_sf"/>
</dbReference>
<organism evidence="2 3">
    <name type="scientific">Candidatus Magasanikbacteria bacterium GW2011_GWA2_42_32</name>
    <dbReference type="NCBI Taxonomy" id="1619039"/>
    <lineage>
        <taxon>Bacteria</taxon>
        <taxon>Candidatus Magasanikiibacteriota</taxon>
    </lineage>
</organism>
<keyword evidence="2" id="KW-0436">Ligase</keyword>
<dbReference type="GO" id="GO:0004812">
    <property type="term" value="F:aminoacyl-tRNA ligase activity"/>
    <property type="evidence" value="ECO:0007669"/>
    <property type="project" value="UniProtKB-KW"/>
</dbReference>